<dbReference type="EMBL" id="CP115965">
    <property type="protein sequence ID" value="WZW97962.1"/>
    <property type="molecule type" value="Genomic_DNA"/>
</dbReference>
<protein>
    <submittedName>
        <fullName evidence="1">Uncharacterized protein</fullName>
    </submittedName>
</protein>
<name>A0ABZ3C6R8_9ACTN</name>
<evidence type="ECO:0000313" key="1">
    <source>
        <dbReference type="EMBL" id="WZW97962.1"/>
    </source>
</evidence>
<gene>
    <name evidence="1" type="ORF">PCC79_13845</name>
</gene>
<reference evidence="1 2" key="1">
    <citation type="journal article" date="2023" name="Environ Microbiome">
        <title>A coral-associated actinobacterium mitigates coral bleaching under heat stress.</title>
        <authorList>
            <person name="Li J."/>
            <person name="Zou Y."/>
            <person name="Li Q."/>
            <person name="Zhang J."/>
            <person name="Bourne D.G."/>
            <person name="Lyu Y."/>
            <person name="Liu C."/>
            <person name="Zhang S."/>
        </authorList>
    </citation>
    <scope>NUCLEOTIDE SEQUENCE [LARGE SCALE GENOMIC DNA]</scope>
    <source>
        <strain evidence="1 2">SCSIO 13291</strain>
    </source>
</reference>
<proteinExistence type="predicted"/>
<sequence length="305" mass="32157">MTGQACVVMVVVVVVEEGGEPGLGLVDGVEPAGVGEVVLHGFEDGFSERVVVGHSGPGVGRGDVQQPEHVGEGAGTHRGAVVGVDDRRNAVLVGERLLEHVFGQVGPFVVFDPVRDHVAGVQIDRDIQLEPDPSRALHVGDVPTPHLPGRGRVQAWRMTPAPDTGPGPLSTTIGGLPGSPHDPVHRGQRAQVLPAIEQMVEPFPDRHVGHVLSVQPSHDSFSLGRGEPLGIVPLRVRHHHPTSRVRVAIPIQRGPRHPEPATCLDHAHPNPFEGRGGIEGKLEVSESASHAGRPGTGGGSGWVWF</sequence>
<dbReference type="Proteomes" id="UP001434337">
    <property type="component" value="Chromosome"/>
</dbReference>
<evidence type="ECO:0000313" key="2">
    <source>
        <dbReference type="Proteomes" id="UP001434337"/>
    </source>
</evidence>
<keyword evidence="2" id="KW-1185">Reference proteome</keyword>
<organism evidence="1 2">
    <name type="scientific">Propioniciclava soli</name>
    <dbReference type="NCBI Taxonomy" id="2775081"/>
    <lineage>
        <taxon>Bacteria</taxon>
        <taxon>Bacillati</taxon>
        <taxon>Actinomycetota</taxon>
        <taxon>Actinomycetes</taxon>
        <taxon>Propionibacteriales</taxon>
        <taxon>Propionibacteriaceae</taxon>
        <taxon>Propioniciclava</taxon>
    </lineage>
</organism>
<accession>A0ABZ3C6R8</accession>